<dbReference type="Proteomes" id="UP000638648">
    <property type="component" value="Unassembled WGS sequence"/>
</dbReference>
<dbReference type="EMBL" id="JADBEM010000001">
    <property type="protein sequence ID" value="MBE1609980.1"/>
    <property type="molecule type" value="Genomic_DNA"/>
</dbReference>
<proteinExistence type="predicted"/>
<dbReference type="Pfam" id="PF01636">
    <property type="entry name" value="APH"/>
    <property type="match status" value="1"/>
</dbReference>
<dbReference type="SUPFAM" id="SSF56112">
    <property type="entry name" value="Protein kinase-like (PK-like)"/>
    <property type="match status" value="1"/>
</dbReference>
<evidence type="ECO:0000259" key="1">
    <source>
        <dbReference type="Pfam" id="PF01636"/>
    </source>
</evidence>
<evidence type="ECO:0000313" key="3">
    <source>
        <dbReference type="Proteomes" id="UP000638648"/>
    </source>
</evidence>
<feature type="domain" description="Aminoglycoside phosphotransferase" evidence="1">
    <location>
        <begin position="12"/>
        <end position="96"/>
    </location>
</feature>
<name>A0A927MZS8_9ACTN</name>
<dbReference type="AlphaFoldDB" id="A0A927MZS8"/>
<gene>
    <name evidence="2" type="ORF">HEB94_006828</name>
</gene>
<keyword evidence="3" id="KW-1185">Reference proteome</keyword>
<dbReference type="Gene3D" id="3.90.1200.10">
    <property type="match status" value="1"/>
</dbReference>
<dbReference type="InterPro" id="IPR002575">
    <property type="entry name" value="Aminoglycoside_PTrfase"/>
</dbReference>
<organism evidence="2 3">
    <name type="scientific">Actinopolymorpha pittospori</name>
    <dbReference type="NCBI Taxonomy" id="648752"/>
    <lineage>
        <taxon>Bacteria</taxon>
        <taxon>Bacillati</taxon>
        <taxon>Actinomycetota</taxon>
        <taxon>Actinomycetes</taxon>
        <taxon>Propionibacteriales</taxon>
        <taxon>Actinopolymorphaceae</taxon>
        <taxon>Actinopolymorpha</taxon>
    </lineage>
</organism>
<reference evidence="2" key="1">
    <citation type="submission" date="2020-10" db="EMBL/GenBank/DDBJ databases">
        <title>Sequencing the genomes of 1000 actinobacteria strains.</title>
        <authorList>
            <person name="Klenk H.-P."/>
        </authorList>
    </citation>
    <scope>NUCLEOTIDE SEQUENCE</scope>
    <source>
        <strain evidence="2">DSM 45354</strain>
    </source>
</reference>
<evidence type="ECO:0000313" key="2">
    <source>
        <dbReference type="EMBL" id="MBE1609980.1"/>
    </source>
</evidence>
<keyword evidence="2" id="KW-0418">Kinase</keyword>
<comment type="caution">
    <text evidence="2">The sequence shown here is derived from an EMBL/GenBank/DDBJ whole genome shotgun (WGS) entry which is preliminary data.</text>
</comment>
<dbReference type="GO" id="GO:0016301">
    <property type="term" value="F:kinase activity"/>
    <property type="evidence" value="ECO:0007669"/>
    <property type="project" value="UniProtKB-KW"/>
</dbReference>
<keyword evidence="2" id="KW-0808">Transferase</keyword>
<protein>
    <submittedName>
        <fullName evidence="2">Ser/Thr protein kinase RdoA (MazF antagonist)</fullName>
    </submittedName>
</protein>
<accession>A0A927MZS8</accession>
<dbReference type="InterPro" id="IPR011009">
    <property type="entry name" value="Kinase-like_dom_sf"/>
</dbReference>
<sequence>MLPRLMNRPADQKLVADLGDDARRQITDLAEQGLSWGVRHGDASMDNLHLTDSGMVLHDFDLAGMGWRAADLTGVFTGPRSSLHWEAFLAGYTAVADLTPADLRAVPWLAVTGLISNLAFLLVEGPSFRGTEALDGSLFERELNSLRSLAATS</sequence>